<accession>A0ACB9H661</accession>
<organism evidence="1 2">
    <name type="scientific">Cichorium intybus</name>
    <name type="common">Chicory</name>
    <dbReference type="NCBI Taxonomy" id="13427"/>
    <lineage>
        <taxon>Eukaryota</taxon>
        <taxon>Viridiplantae</taxon>
        <taxon>Streptophyta</taxon>
        <taxon>Embryophyta</taxon>
        <taxon>Tracheophyta</taxon>
        <taxon>Spermatophyta</taxon>
        <taxon>Magnoliopsida</taxon>
        <taxon>eudicotyledons</taxon>
        <taxon>Gunneridae</taxon>
        <taxon>Pentapetalae</taxon>
        <taxon>asterids</taxon>
        <taxon>campanulids</taxon>
        <taxon>Asterales</taxon>
        <taxon>Asteraceae</taxon>
        <taxon>Cichorioideae</taxon>
        <taxon>Cichorieae</taxon>
        <taxon>Cichoriinae</taxon>
        <taxon>Cichorium</taxon>
    </lineage>
</organism>
<reference evidence="2" key="1">
    <citation type="journal article" date="2022" name="Mol. Ecol. Resour.">
        <title>The genomes of chicory, endive, great burdock and yacon provide insights into Asteraceae palaeo-polyploidization history and plant inulin production.</title>
        <authorList>
            <person name="Fan W."/>
            <person name="Wang S."/>
            <person name="Wang H."/>
            <person name="Wang A."/>
            <person name="Jiang F."/>
            <person name="Liu H."/>
            <person name="Zhao H."/>
            <person name="Xu D."/>
            <person name="Zhang Y."/>
        </authorList>
    </citation>
    <scope>NUCLEOTIDE SEQUENCE [LARGE SCALE GENOMIC DNA]</scope>
    <source>
        <strain evidence="2">cv. Punajuju</strain>
    </source>
</reference>
<name>A0ACB9H661_CICIN</name>
<evidence type="ECO:0000313" key="1">
    <source>
        <dbReference type="EMBL" id="KAI3791001.1"/>
    </source>
</evidence>
<reference evidence="1 2" key="2">
    <citation type="journal article" date="2022" name="Mol. Ecol. Resour.">
        <title>The genomes of chicory, endive, great burdock and yacon provide insights into Asteraceae paleo-polyploidization history and plant inulin production.</title>
        <authorList>
            <person name="Fan W."/>
            <person name="Wang S."/>
            <person name="Wang H."/>
            <person name="Wang A."/>
            <person name="Jiang F."/>
            <person name="Liu H."/>
            <person name="Zhao H."/>
            <person name="Xu D."/>
            <person name="Zhang Y."/>
        </authorList>
    </citation>
    <scope>NUCLEOTIDE SEQUENCE [LARGE SCALE GENOMIC DNA]</scope>
    <source>
        <strain evidence="2">cv. Punajuju</strain>
        <tissue evidence="1">Leaves</tissue>
    </source>
</reference>
<sequence length="125" mass="13979">MPPKVINKRVNDKLIEPYEIATVEVPEIHMGSVVELLGKRRGQMVDMKGLGYVIVPISSGETNLIRMIRLLYLSSAIHLRCYSKAATVVAYDVLINIEFTVVIMPEQQKDDNTPESPIVDTLIQG</sequence>
<gene>
    <name evidence="1" type="ORF">L2E82_04499</name>
</gene>
<dbReference type="Proteomes" id="UP001055811">
    <property type="component" value="Linkage Group LG01"/>
</dbReference>
<comment type="caution">
    <text evidence="1">The sequence shown here is derived from an EMBL/GenBank/DDBJ whole genome shotgun (WGS) entry which is preliminary data.</text>
</comment>
<keyword evidence="2" id="KW-1185">Reference proteome</keyword>
<evidence type="ECO:0000313" key="2">
    <source>
        <dbReference type="Proteomes" id="UP001055811"/>
    </source>
</evidence>
<proteinExistence type="predicted"/>
<dbReference type="EMBL" id="CM042009">
    <property type="protein sequence ID" value="KAI3791001.1"/>
    <property type="molecule type" value="Genomic_DNA"/>
</dbReference>
<protein>
    <submittedName>
        <fullName evidence="1">Uncharacterized protein</fullName>
    </submittedName>
</protein>